<evidence type="ECO:0000259" key="2">
    <source>
        <dbReference type="Pfam" id="PF13349"/>
    </source>
</evidence>
<dbReference type="OrthoDB" id="2240743at2"/>
<dbReference type="Proteomes" id="UP000315303">
    <property type="component" value="Unassembled WGS sequence"/>
</dbReference>
<sequence>MNYSIKKSVAAVVLVSSVSLSAFADINETIENSFSVEDNSTFSLSNINGSVDIVSWSENNIKVVATIEADNQEDRDRIKVNMNQNGKRVSVITEYEKSHRSNRHSSGEVSYKVWVPAKTNLEDIELVNGSLTIEDVHGEVEAQLVNGSIKATGLQKDSELSSVNGSIKAYYQTFDSSMVDDVEIETVNGSIKLYLPDNANAKLDIDTMHGSIKTDFGLRAEKNSFVGKNLKGNIGQGGAKISLESVNGSIKVLSN</sequence>
<dbReference type="InterPro" id="IPR025164">
    <property type="entry name" value="Toastrack_DUF4097"/>
</dbReference>
<organism evidence="3 4">
    <name type="scientific">Litorilituus lipolyticus</name>
    <dbReference type="NCBI Taxonomy" id="2491017"/>
    <lineage>
        <taxon>Bacteria</taxon>
        <taxon>Pseudomonadati</taxon>
        <taxon>Pseudomonadota</taxon>
        <taxon>Gammaproteobacteria</taxon>
        <taxon>Alteromonadales</taxon>
        <taxon>Colwelliaceae</taxon>
        <taxon>Litorilituus</taxon>
    </lineage>
</organism>
<keyword evidence="1" id="KW-0732">Signal</keyword>
<feature type="signal peptide" evidence="1">
    <location>
        <begin position="1"/>
        <end position="24"/>
    </location>
</feature>
<dbReference type="EMBL" id="SAWY01000010">
    <property type="protein sequence ID" value="TPH16725.1"/>
    <property type="molecule type" value="Genomic_DNA"/>
</dbReference>
<protein>
    <recommendedName>
        <fullName evidence="2">DUF4097 domain-containing protein</fullName>
    </recommendedName>
</protein>
<proteinExistence type="predicted"/>
<evidence type="ECO:0000256" key="1">
    <source>
        <dbReference type="SAM" id="SignalP"/>
    </source>
</evidence>
<dbReference type="RefSeq" id="WP_140602519.1">
    <property type="nucleotide sequence ID" value="NZ_SAWY01000010.1"/>
</dbReference>
<dbReference type="Pfam" id="PF13349">
    <property type="entry name" value="DUF4097"/>
    <property type="match status" value="1"/>
</dbReference>
<comment type="caution">
    <text evidence="3">The sequence shown here is derived from an EMBL/GenBank/DDBJ whole genome shotgun (WGS) entry which is preliminary data.</text>
</comment>
<feature type="chain" id="PRO_5021368337" description="DUF4097 domain-containing protein" evidence="1">
    <location>
        <begin position="25"/>
        <end position="255"/>
    </location>
</feature>
<reference evidence="3 4" key="1">
    <citation type="submission" date="2019-01" db="EMBL/GenBank/DDBJ databases">
        <title>Litorilituus lipolytica sp. nov., isolated from intertidal sand of the Yellow Sea in China.</title>
        <authorList>
            <person name="Liu A."/>
        </authorList>
    </citation>
    <scope>NUCLEOTIDE SEQUENCE [LARGE SCALE GENOMIC DNA]</scope>
    <source>
        <strain evidence="3 4">RZ04</strain>
    </source>
</reference>
<evidence type="ECO:0000313" key="4">
    <source>
        <dbReference type="Proteomes" id="UP000315303"/>
    </source>
</evidence>
<gene>
    <name evidence="3" type="ORF">EPA86_05995</name>
</gene>
<keyword evidence="4" id="KW-1185">Reference proteome</keyword>
<name>A0A502L2Q2_9GAMM</name>
<feature type="domain" description="DUF4097" evidence="2">
    <location>
        <begin position="124"/>
        <end position="252"/>
    </location>
</feature>
<evidence type="ECO:0000313" key="3">
    <source>
        <dbReference type="EMBL" id="TPH16725.1"/>
    </source>
</evidence>
<dbReference type="AlphaFoldDB" id="A0A502L2Q2"/>
<accession>A0A502L2Q2</accession>